<name>A0A388SH84_9BURK</name>
<accession>A0A401LMX1</accession>
<gene>
    <name evidence="2" type="ORF">MESMUL_13980</name>
</gene>
<evidence type="ECO:0000313" key="2">
    <source>
        <dbReference type="EMBL" id="GBO94044.1"/>
    </source>
</evidence>
<dbReference type="Proteomes" id="UP000266091">
    <property type="component" value="Unassembled WGS sequence"/>
</dbReference>
<dbReference type="EMBL" id="BGZJ01000001">
    <property type="protein sequence ID" value="GBO94044.1"/>
    <property type="molecule type" value="Genomic_DNA"/>
</dbReference>
<evidence type="ECO:0000256" key="1">
    <source>
        <dbReference type="SAM" id="MobiDB-lite"/>
    </source>
</evidence>
<organism evidence="2 3">
    <name type="scientific">Mesosutterella multiformis</name>
    <dbReference type="NCBI Taxonomy" id="2259133"/>
    <lineage>
        <taxon>Bacteria</taxon>
        <taxon>Pseudomonadati</taxon>
        <taxon>Pseudomonadota</taxon>
        <taxon>Betaproteobacteria</taxon>
        <taxon>Burkholderiales</taxon>
        <taxon>Sutterellaceae</taxon>
        <taxon>Mesosutterella</taxon>
    </lineage>
</organism>
<accession>A0A388SH84</accession>
<evidence type="ECO:0000313" key="3">
    <source>
        <dbReference type="Proteomes" id="UP000266091"/>
    </source>
</evidence>
<reference evidence="2 3" key="1">
    <citation type="journal article" date="2018" name="Int. J. Syst. Evol. Microbiol.">
        <title>Mesosutterella multiformis gen. nov., sp. nov., a member of the family Sutterellaceae and Sutterella megalosphaeroides sp. nov., isolated from human faeces.</title>
        <authorList>
            <person name="Sakamoto M."/>
            <person name="Ikeyama N."/>
            <person name="Kunihiro T."/>
            <person name="Iino T."/>
            <person name="Yuki M."/>
            <person name="Ohkuma M."/>
        </authorList>
    </citation>
    <scope>NUCLEOTIDE SEQUENCE [LARGE SCALE GENOMIC DNA]</scope>
    <source>
        <strain evidence="2 3">4NBBH2</strain>
    </source>
</reference>
<sequence length="51" mass="5633">MRDIDADETRRALVNRSSGKLSGVQNPESVSVINEDIGNVDERLVYVTGKE</sequence>
<feature type="region of interest" description="Disordered" evidence="1">
    <location>
        <begin position="1"/>
        <end position="25"/>
    </location>
</feature>
<protein>
    <submittedName>
        <fullName evidence="2">Uncharacterized protein</fullName>
    </submittedName>
</protein>
<dbReference type="AlphaFoldDB" id="A0A388SH84"/>
<comment type="caution">
    <text evidence="2">The sequence shown here is derived from an EMBL/GenBank/DDBJ whole genome shotgun (WGS) entry which is preliminary data.</text>
</comment>
<feature type="compositionally biased region" description="Basic and acidic residues" evidence="1">
    <location>
        <begin position="1"/>
        <end position="11"/>
    </location>
</feature>
<proteinExistence type="predicted"/>
<keyword evidence="3" id="KW-1185">Reference proteome</keyword>
<feature type="compositionally biased region" description="Polar residues" evidence="1">
    <location>
        <begin position="15"/>
        <end position="25"/>
    </location>
</feature>